<dbReference type="GO" id="GO:0016989">
    <property type="term" value="F:sigma factor antagonist activity"/>
    <property type="evidence" value="ECO:0007669"/>
    <property type="project" value="TreeGrafter"/>
</dbReference>
<sequence>MLELLTEFDAGLLSDAQTAELEQLLIDNPDLRKSYLRRIAARTQLVMIARRRAQQVDQLPEEACPLPPADNVWPVAYWIAAIAASLLIAATLGSVFWYSEQLPPDDSQLAATTPAAALVTNLADNWWGAAEMRADLGQPLQAGESLWLESGLVELTLASGAVITMDGACLLQIADDNSIVLSHGTVHALVPPKARGFAVKTEQVEIVDLGTRFTVSVDQQQAVEVHVHEGSVELRRNGPLQETPLVDQVEAGASVLFDPETCDVAPLEQFRPFQKISPPDGKHIAYTTRVGTRGNQAYAGKVGHDFLVHETIEVTRLGVFDSNSDGLHGLLYCEIWQRDDRGTPLDTRSDFGVAMAARIPFTPVDPGELIESNRFKSLEAPLTLPPGSYTIVAFGFSEADPMGNDRDQVGVQRNRKTRDDANGAISFVGTSRYGDSTEGPHAFPGKVDKYWADRYSAGTFEYRLLEPFADQDEPR</sequence>
<reference evidence="2 3" key="1">
    <citation type="submission" date="2019-02" db="EMBL/GenBank/DDBJ databases">
        <title>Deep-cultivation of Planctomycetes and their phenomic and genomic characterization uncovers novel biology.</title>
        <authorList>
            <person name="Wiegand S."/>
            <person name="Jogler M."/>
            <person name="Boedeker C."/>
            <person name="Pinto D."/>
            <person name="Vollmers J."/>
            <person name="Rivas-Marin E."/>
            <person name="Kohn T."/>
            <person name="Peeters S.H."/>
            <person name="Heuer A."/>
            <person name="Rast P."/>
            <person name="Oberbeckmann S."/>
            <person name="Bunk B."/>
            <person name="Jeske O."/>
            <person name="Meyerdierks A."/>
            <person name="Storesund J.E."/>
            <person name="Kallscheuer N."/>
            <person name="Luecker S."/>
            <person name="Lage O.M."/>
            <person name="Pohl T."/>
            <person name="Merkel B.J."/>
            <person name="Hornburger P."/>
            <person name="Mueller R.-W."/>
            <person name="Bruemmer F."/>
            <person name="Labrenz M."/>
            <person name="Spormann A.M."/>
            <person name="Op Den Camp H."/>
            <person name="Overmann J."/>
            <person name="Amann R."/>
            <person name="Jetten M.S.M."/>
            <person name="Mascher T."/>
            <person name="Medema M.H."/>
            <person name="Devos D.P."/>
            <person name="Kaster A.-K."/>
            <person name="Ovreas L."/>
            <person name="Rohde M."/>
            <person name="Galperin M.Y."/>
            <person name="Jogler C."/>
        </authorList>
    </citation>
    <scope>NUCLEOTIDE SEQUENCE [LARGE SCALE GENOMIC DNA]</scope>
    <source>
        <strain evidence="2 3">Enr8</strain>
    </source>
</reference>
<dbReference type="Pfam" id="PF04773">
    <property type="entry name" value="FecR"/>
    <property type="match status" value="1"/>
</dbReference>
<dbReference type="Proteomes" id="UP000318878">
    <property type="component" value="Unassembled WGS sequence"/>
</dbReference>
<organism evidence="2 3">
    <name type="scientific">Blastopirellula retiformator</name>
    <dbReference type="NCBI Taxonomy" id="2527970"/>
    <lineage>
        <taxon>Bacteria</taxon>
        <taxon>Pseudomonadati</taxon>
        <taxon>Planctomycetota</taxon>
        <taxon>Planctomycetia</taxon>
        <taxon>Pirellulales</taxon>
        <taxon>Pirellulaceae</taxon>
        <taxon>Blastopirellula</taxon>
    </lineage>
</organism>
<dbReference type="Gene3D" id="2.60.120.1440">
    <property type="match status" value="1"/>
</dbReference>
<dbReference type="EMBL" id="SJPF01000001">
    <property type="protein sequence ID" value="TWT38388.1"/>
    <property type="molecule type" value="Genomic_DNA"/>
</dbReference>
<evidence type="ECO:0000313" key="3">
    <source>
        <dbReference type="Proteomes" id="UP000318878"/>
    </source>
</evidence>
<dbReference type="InterPro" id="IPR006860">
    <property type="entry name" value="FecR"/>
</dbReference>
<accession>A0A5C5VIJ1</accession>
<dbReference type="InterPro" id="IPR012373">
    <property type="entry name" value="Ferrdict_sens_TM"/>
</dbReference>
<dbReference type="PANTHER" id="PTHR30273:SF2">
    <property type="entry name" value="PROTEIN FECR"/>
    <property type="match status" value="1"/>
</dbReference>
<evidence type="ECO:0000259" key="1">
    <source>
        <dbReference type="Pfam" id="PF04773"/>
    </source>
</evidence>
<gene>
    <name evidence="2" type="ORF">Enr8_00800</name>
</gene>
<name>A0A5C5VIJ1_9BACT</name>
<protein>
    <submittedName>
        <fullName evidence="2">FecR protein</fullName>
    </submittedName>
</protein>
<keyword evidence="3" id="KW-1185">Reference proteome</keyword>
<comment type="caution">
    <text evidence="2">The sequence shown here is derived from an EMBL/GenBank/DDBJ whole genome shotgun (WGS) entry which is preliminary data.</text>
</comment>
<evidence type="ECO:0000313" key="2">
    <source>
        <dbReference type="EMBL" id="TWT38388.1"/>
    </source>
</evidence>
<dbReference type="PANTHER" id="PTHR30273">
    <property type="entry name" value="PERIPLASMIC SIGNAL SENSOR AND SIGMA FACTOR ACTIVATOR FECR-RELATED"/>
    <property type="match status" value="1"/>
</dbReference>
<dbReference type="AlphaFoldDB" id="A0A5C5VIJ1"/>
<proteinExistence type="predicted"/>
<feature type="domain" description="FecR protein" evidence="1">
    <location>
        <begin position="153"/>
        <end position="233"/>
    </location>
</feature>